<keyword evidence="11" id="KW-0106">Calcium</keyword>
<comment type="caution">
    <text evidence="14">The sequence shown here is derived from an EMBL/GenBank/DDBJ whole genome shotgun (WGS) entry which is preliminary data.</text>
</comment>
<comment type="cofactor">
    <cofactor evidence="2">
        <name>Zn(2+)</name>
        <dbReference type="ChEBI" id="CHEBI:29105"/>
    </cofactor>
</comment>
<dbReference type="SUPFAM" id="SSF55486">
    <property type="entry name" value="Metalloproteases ('zincins'), catalytic domain"/>
    <property type="match status" value="1"/>
</dbReference>
<keyword evidence="9" id="KW-0378">Hydrolase</keyword>
<reference evidence="14" key="3">
    <citation type="submission" date="2023-05" db="EMBL/GenBank/DDBJ databases">
        <authorList>
            <person name="Smith C.H."/>
        </authorList>
    </citation>
    <scope>NUCLEOTIDE SEQUENCE</scope>
    <source>
        <strain evidence="14">CHS0354</strain>
        <tissue evidence="14">Mantle</tissue>
    </source>
</reference>
<dbReference type="AlphaFoldDB" id="A0AAE0T1Z1"/>
<evidence type="ECO:0000256" key="8">
    <source>
        <dbReference type="ARBA" id="ARBA00022723"/>
    </source>
</evidence>
<evidence type="ECO:0000313" key="14">
    <source>
        <dbReference type="EMBL" id="KAK3602013.1"/>
    </source>
</evidence>
<keyword evidence="8" id="KW-0479">Metal-binding</keyword>
<dbReference type="InterPro" id="IPR027268">
    <property type="entry name" value="Peptidase_M4/M1_CTD_sf"/>
</dbReference>
<evidence type="ECO:0000256" key="5">
    <source>
        <dbReference type="ARBA" id="ARBA00012567"/>
    </source>
</evidence>
<dbReference type="GO" id="GO:0004230">
    <property type="term" value="F:glutamyl aminopeptidase activity"/>
    <property type="evidence" value="ECO:0007669"/>
    <property type="project" value="UniProtKB-EC"/>
</dbReference>
<evidence type="ECO:0000256" key="6">
    <source>
        <dbReference type="ARBA" id="ARBA00022438"/>
    </source>
</evidence>
<evidence type="ECO:0000256" key="1">
    <source>
        <dbReference type="ARBA" id="ARBA00001703"/>
    </source>
</evidence>
<evidence type="ECO:0000256" key="9">
    <source>
        <dbReference type="ARBA" id="ARBA00022801"/>
    </source>
</evidence>
<evidence type="ECO:0000256" key="3">
    <source>
        <dbReference type="ARBA" id="ARBA00010136"/>
    </source>
</evidence>
<dbReference type="PANTHER" id="PTHR11533">
    <property type="entry name" value="PROTEASE M1 ZINC METALLOPROTEASE"/>
    <property type="match status" value="1"/>
</dbReference>
<evidence type="ECO:0000256" key="10">
    <source>
        <dbReference type="ARBA" id="ARBA00022833"/>
    </source>
</evidence>
<comment type="catalytic activity">
    <reaction evidence="1">
        <text>Release of N-terminal glutamate (and to a lesser extent aspartate) from a peptide.</text>
        <dbReference type="EC" id="3.4.11.7"/>
    </reaction>
</comment>
<keyword evidence="10" id="KW-0862">Zinc</keyword>
<evidence type="ECO:0000256" key="2">
    <source>
        <dbReference type="ARBA" id="ARBA00001947"/>
    </source>
</evidence>
<dbReference type="InterPro" id="IPR001930">
    <property type="entry name" value="Peptidase_M1"/>
</dbReference>
<dbReference type="PANTHER" id="PTHR11533:SF276">
    <property type="entry name" value="GLUTAMYL AMINOPEPTIDASE"/>
    <property type="match status" value="1"/>
</dbReference>
<reference evidence="14" key="1">
    <citation type="journal article" date="2021" name="Genome Biol. Evol.">
        <title>A High-Quality Reference Genome for a Parasitic Bivalve with Doubly Uniparental Inheritance (Bivalvia: Unionida).</title>
        <authorList>
            <person name="Smith C.H."/>
        </authorList>
    </citation>
    <scope>NUCLEOTIDE SEQUENCE</scope>
    <source>
        <strain evidence="14">CHS0354</strain>
    </source>
</reference>
<evidence type="ECO:0000256" key="7">
    <source>
        <dbReference type="ARBA" id="ARBA00022670"/>
    </source>
</evidence>
<dbReference type="GO" id="GO:0042277">
    <property type="term" value="F:peptide binding"/>
    <property type="evidence" value="ECO:0007669"/>
    <property type="project" value="TreeGrafter"/>
</dbReference>
<keyword evidence="12" id="KW-0482">Metalloprotease</keyword>
<comment type="similarity">
    <text evidence="3">Belongs to the peptidase M1 family.</text>
</comment>
<dbReference type="GO" id="GO:0005737">
    <property type="term" value="C:cytoplasm"/>
    <property type="evidence" value="ECO:0007669"/>
    <property type="project" value="TreeGrafter"/>
</dbReference>
<dbReference type="EC" id="3.4.11.7" evidence="5"/>
<proteinExistence type="inferred from homology"/>
<dbReference type="Gene3D" id="2.60.40.1730">
    <property type="entry name" value="tricorn interacting facor f3 domain"/>
    <property type="match status" value="1"/>
</dbReference>
<dbReference type="GO" id="GO:0016020">
    <property type="term" value="C:membrane"/>
    <property type="evidence" value="ECO:0007669"/>
    <property type="project" value="TreeGrafter"/>
</dbReference>
<dbReference type="InterPro" id="IPR042097">
    <property type="entry name" value="Aminopeptidase_N-like_N_sf"/>
</dbReference>
<dbReference type="Pfam" id="PF01433">
    <property type="entry name" value="Peptidase_M1"/>
    <property type="match status" value="1"/>
</dbReference>
<dbReference type="GO" id="GO:0005615">
    <property type="term" value="C:extracellular space"/>
    <property type="evidence" value="ECO:0007669"/>
    <property type="project" value="TreeGrafter"/>
</dbReference>
<evidence type="ECO:0000256" key="4">
    <source>
        <dbReference type="ARBA" id="ARBA00011748"/>
    </source>
</evidence>
<dbReference type="InterPro" id="IPR050344">
    <property type="entry name" value="Peptidase_M1_aminopeptidases"/>
</dbReference>
<dbReference type="GO" id="GO:0006508">
    <property type="term" value="P:proteolysis"/>
    <property type="evidence" value="ECO:0007669"/>
    <property type="project" value="UniProtKB-KW"/>
</dbReference>
<gene>
    <name evidence="14" type="ORF">CHS0354_027016</name>
</gene>
<evidence type="ECO:0000259" key="13">
    <source>
        <dbReference type="Pfam" id="PF01433"/>
    </source>
</evidence>
<feature type="domain" description="Peptidase M1 membrane alanine aminopeptidase" evidence="13">
    <location>
        <begin position="64"/>
        <end position="140"/>
    </location>
</feature>
<dbReference type="GO" id="GO:0043171">
    <property type="term" value="P:peptide catabolic process"/>
    <property type="evidence" value="ECO:0007669"/>
    <property type="project" value="TreeGrafter"/>
</dbReference>
<dbReference type="GO" id="GO:0070006">
    <property type="term" value="F:metalloaminopeptidase activity"/>
    <property type="evidence" value="ECO:0007669"/>
    <property type="project" value="TreeGrafter"/>
</dbReference>
<dbReference type="Gene3D" id="1.10.390.10">
    <property type="entry name" value="Neutral Protease Domain 2"/>
    <property type="match status" value="1"/>
</dbReference>
<dbReference type="InterPro" id="IPR014782">
    <property type="entry name" value="Peptidase_M1_dom"/>
</dbReference>
<keyword evidence="15" id="KW-1185">Reference proteome</keyword>
<evidence type="ECO:0000256" key="11">
    <source>
        <dbReference type="ARBA" id="ARBA00022837"/>
    </source>
</evidence>
<keyword evidence="7" id="KW-0645">Protease</keyword>
<keyword evidence="6" id="KW-0031">Aminopeptidase</keyword>
<name>A0AAE0T1Z1_9BIVA</name>
<evidence type="ECO:0000313" key="15">
    <source>
        <dbReference type="Proteomes" id="UP001195483"/>
    </source>
</evidence>
<sequence>MPRIQQKNRSNNMVADIYNTTEKMSTYLLAFIICDFQKKSKITEHGIEYGAWARLEYIDQVDLALDIGTKVITNYENYFDIRFPLPKQDMIAIPDFAAGAMENWGLITYRETAMLFEEGVAAEKNKQRVATVIAHELAHQRIFKFHLKYPGTNKAVKM</sequence>
<dbReference type="Proteomes" id="UP001195483">
    <property type="component" value="Unassembled WGS sequence"/>
</dbReference>
<dbReference type="EMBL" id="JAEAOA010001608">
    <property type="protein sequence ID" value="KAK3602013.1"/>
    <property type="molecule type" value="Genomic_DNA"/>
</dbReference>
<protein>
    <recommendedName>
        <fullName evidence="5">glutamyl aminopeptidase</fullName>
        <ecNumber evidence="5">3.4.11.7</ecNumber>
    </recommendedName>
</protein>
<dbReference type="PRINTS" id="PR00756">
    <property type="entry name" value="ALADIPTASE"/>
</dbReference>
<accession>A0AAE0T1Z1</accession>
<evidence type="ECO:0000256" key="12">
    <source>
        <dbReference type="ARBA" id="ARBA00023049"/>
    </source>
</evidence>
<comment type="subunit">
    <text evidence="4">Homodimer; disulfide-linked.</text>
</comment>
<dbReference type="FunFam" id="1.10.390.10:FF:000033">
    <property type="entry name" value="Endoplasmic reticulum aminopeptidase 1b"/>
    <property type="match status" value="1"/>
</dbReference>
<reference evidence="14" key="2">
    <citation type="journal article" date="2021" name="Genome Biol. Evol.">
        <title>Developing a high-quality reference genome for a parasitic bivalve with doubly uniparental inheritance (Bivalvia: Unionida).</title>
        <authorList>
            <person name="Smith C.H."/>
        </authorList>
    </citation>
    <scope>NUCLEOTIDE SEQUENCE</scope>
    <source>
        <strain evidence="14">CHS0354</strain>
        <tissue evidence="14">Mantle</tissue>
    </source>
</reference>
<dbReference type="GO" id="GO:0008270">
    <property type="term" value="F:zinc ion binding"/>
    <property type="evidence" value="ECO:0007669"/>
    <property type="project" value="InterPro"/>
</dbReference>
<organism evidence="14 15">
    <name type="scientific">Potamilus streckersoni</name>
    <dbReference type="NCBI Taxonomy" id="2493646"/>
    <lineage>
        <taxon>Eukaryota</taxon>
        <taxon>Metazoa</taxon>
        <taxon>Spiralia</taxon>
        <taxon>Lophotrochozoa</taxon>
        <taxon>Mollusca</taxon>
        <taxon>Bivalvia</taxon>
        <taxon>Autobranchia</taxon>
        <taxon>Heteroconchia</taxon>
        <taxon>Palaeoheterodonta</taxon>
        <taxon>Unionida</taxon>
        <taxon>Unionoidea</taxon>
        <taxon>Unionidae</taxon>
        <taxon>Ambleminae</taxon>
        <taxon>Lampsilini</taxon>
        <taxon>Potamilus</taxon>
    </lineage>
</organism>